<evidence type="ECO:0000313" key="9">
    <source>
        <dbReference type="Proteomes" id="UP001216390"/>
    </source>
</evidence>
<comment type="cofactor">
    <cofactor evidence="1 4 5">
        <name>pyridoxal 5'-phosphate</name>
        <dbReference type="ChEBI" id="CHEBI:597326"/>
    </cofactor>
</comment>
<feature type="active site" description="Proton acceptor; specific for L-alanine" evidence="4">
    <location>
        <position position="270"/>
    </location>
</feature>
<dbReference type="GO" id="GO:0009252">
    <property type="term" value="P:peptidoglycan biosynthetic process"/>
    <property type="evidence" value="ECO:0007669"/>
    <property type="project" value="TreeGrafter"/>
</dbReference>
<name>A0AAE9Y8V7_9ACTN</name>
<feature type="domain" description="Alanine racemase C-terminal" evidence="7">
    <location>
        <begin position="249"/>
        <end position="378"/>
    </location>
</feature>
<evidence type="ECO:0000256" key="2">
    <source>
        <dbReference type="ARBA" id="ARBA00022898"/>
    </source>
</evidence>
<dbReference type="Proteomes" id="UP001216390">
    <property type="component" value="Chromosome"/>
</dbReference>
<dbReference type="PROSITE" id="PS00395">
    <property type="entry name" value="ALANINE_RACEMASE"/>
    <property type="match status" value="1"/>
</dbReference>
<evidence type="ECO:0000256" key="5">
    <source>
        <dbReference type="PIRSR" id="PIRSR600821-50"/>
    </source>
</evidence>
<comment type="similarity">
    <text evidence="4">Belongs to the alanine racemase family.</text>
</comment>
<evidence type="ECO:0000256" key="3">
    <source>
        <dbReference type="ARBA" id="ARBA00023235"/>
    </source>
</evidence>
<dbReference type="PANTHER" id="PTHR30511:SF0">
    <property type="entry name" value="ALANINE RACEMASE, CATABOLIC-RELATED"/>
    <property type="match status" value="1"/>
</dbReference>
<accession>A0AAE9Y8V7</accession>
<dbReference type="Gene3D" id="2.40.37.10">
    <property type="entry name" value="Lyase, Ornithine Decarboxylase, Chain A, domain 1"/>
    <property type="match status" value="1"/>
</dbReference>
<dbReference type="KEGG" id="ima:PO878_19200"/>
<gene>
    <name evidence="8" type="primary">alr</name>
    <name evidence="8" type="ORF">PO878_19200</name>
</gene>
<dbReference type="PRINTS" id="PR00992">
    <property type="entry name" value="ALARACEMASE"/>
</dbReference>
<keyword evidence="2 4" id="KW-0663">Pyridoxal phosphate</keyword>
<dbReference type="Pfam" id="PF01168">
    <property type="entry name" value="Ala_racemase_N"/>
    <property type="match status" value="1"/>
</dbReference>
<dbReference type="PANTHER" id="PTHR30511">
    <property type="entry name" value="ALANINE RACEMASE"/>
    <property type="match status" value="1"/>
</dbReference>
<dbReference type="InterPro" id="IPR009006">
    <property type="entry name" value="Ala_racemase/Decarboxylase_C"/>
</dbReference>
<dbReference type="CDD" id="cd00430">
    <property type="entry name" value="PLPDE_III_AR"/>
    <property type="match status" value="1"/>
</dbReference>
<dbReference type="FunFam" id="3.20.20.10:FF:000002">
    <property type="entry name" value="Alanine racemase"/>
    <property type="match status" value="1"/>
</dbReference>
<organism evidence="8 9">
    <name type="scientific">Iamia majanohamensis</name>
    <dbReference type="NCBI Taxonomy" id="467976"/>
    <lineage>
        <taxon>Bacteria</taxon>
        <taxon>Bacillati</taxon>
        <taxon>Actinomycetota</taxon>
        <taxon>Acidimicrobiia</taxon>
        <taxon>Acidimicrobiales</taxon>
        <taxon>Iamiaceae</taxon>
        <taxon>Iamia</taxon>
    </lineage>
</organism>
<dbReference type="InterPro" id="IPR020622">
    <property type="entry name" value="Ala_racemase_pyridoxalP-BS"/>
</dbReference>
<dbReference type="Pfam" id="PF00842">
    <property type="entry name" value="Ala_racemase_C"/>
    <property type="match status" value="1"/>
</dbReference>
<dbReference type="InterPro" id="IPR011079">
    <property type="entry name" value="Ala_racemase_C"/>
</dbReference>
<proteinExistence type="inferred from homology"/>
<evidence type="ECO:0000259" key="7">
    <source>
        <dbReference type="SMART" id="SM01005"/>
    </source>
</evidence>
<comment type="pathway">
    <text evidence="4">Amino-acid biosynthesis; D-alanine biosynthesis; D-alanine from L-alanine: step 1/1.</text>
</comment>
<dbReference type="SUPFAM" id="SSF50621">
    <property type="entry name" value="Alanine racemase C-terminal domain-like"/>
    <property type="match status" value="1"/>
</dbReference>
<feature type="binding site" evidence="4 6">
    <location>
        <position position="141"/>
    </location>
    <ligand>
        <name>substrate</name>
    </ligand>
</feature>
<feature type="binding site" evidence="4 6">
    <location>
        <position position="319"/>
    </location>
    <ligand>
        <name>substrate</name>
    </ligand>
</feature>
<dbReference type="GO" id="GO:0008784">
    <property type="term" value="F:alanine racemase activity"/>
    <property type="evidence" value="ECO:0007669"/>
    <property type="project" value="UniProtKB-UniRule"/>
</dbReference>
<evidence type="ECO:0000256" key="6">
    <source>
        <dbReference type="PIRSR" id="PIRSR600821-52"/>
    </source>
</evidence>
<dbReference type="GO" id="GO:0030632">
    <property type="term" value="P:D-alanine biosynthetic process"/>
    <property type="evidence" value="ECO:0007669"/>
    <property type="project" value="UniProtKB-UniRule"/>
</dbReference>
<dbReference type="AlphaFoldDB" id="A0AAE9Y8V7"/>
<comment type="catalytic activity">
    <reaction evidence="4">
        <text>L-alanine = D-alanine</text>
        <dbReference type="Rhea" id="RHEA:20249"/>
        <dbReference type="ChEBI" id="CHEBI:57416"/>
        <dbReference type="ChEBI" id="CHEBI:57972"/>
        <dbReference type="EC" id="5.1.1.1"/>
    </reaction>
</comment>
<protein>
    <recommendedName>
        <fullName evidence="4">Alanine racemase</fullName>
        <ecNumber evidence="4">5.1.1.1</ecNumber>
    </recommendedName>
</protein>
<dbReference type="SMART" id="SM01005">
    <property type="entry name" value="Ala_racemase_C"/>
    <property type="match status" value="1"/>
</dbReference>
<comment type="function">
    <text evidence="4">Catalyzes the interconversion of L-alanine and D-alanine. May also act on other amino acids.</text>
</comment>
<dbReference type="Gene3D" id="3.20.20.10">
    <property type="entry name" value="Alanine racemase"/>
    <property type="match status" value="1"/>
</dbReference>
<dbReference type="EC" id="5.1.1.1" evidence="4"/>
<dbReference type="InterPro" id="IPR001608">
    <property type="entry name" value="Ala_racemase_N"/>
</dbReference>
<dbReference type="InterPro" id="IPR029066">
    <property type="entry name" value="PLP-binding_barrel"/>
</dbReference>
<dbReference type="InterPro" id="IPR000821">
    <property type="entry name" value="Ala_racemase"/>
</dbReference>
<feature type="modified residue" description="N6-(pyridoxal phosphate)lysine" evidence="4 5">
    <location>
        <position position="42"/>
    </location>
</feature>
<dbReference type="EMBL" id="CP116942">
    <property type="protein sequence ID" value="WCO66628.1"/>
    <property type="molecule type" value="Genomic_DNA"/>
</dbReference>
<dbReference type="NCBIfam" id="TIGR00492">
    <property type="entry name" value="alr"/>
    <property type="match status" value="1"/>
</dbReference>
<reference evidence="8" key="1">
    <citation type="submission" date="2023-01" db="EMBL/GenBank/DDBJ databases">
        <title>The diversity of Class Acidimicrobiia in South China Sea sediment environments and the proposal of Iamia marina sp. nov., a novel species of the genus Iamia.</title>
        <authorList>
            <person name="He Y."/>
            <person name="Tian X."/>
        </authorList>
    </citation>
    <scope>NUCLEOTIDE SEQUENCE</scope>
    <source>
        <strain evidence="8">DSM 19957</strain>
    </source>
</reference>
<dbReference type="GO" id="GO:0005829">
    <property type="term" value="C:cytosol"/>
    <property type="evidence" value="ECO:0007669"/>
    <property type="project" value="TreeGrafter"/>
</dbReference>
<dbReference type="GO" id="GO:0030170">
    <property type="term" value="F:pyridoxal phosphate binding"/>
    <property type="evidence" value="ECO:0007669"/>
    <property type="project" value="UniProtKB-UniRule"/>
</dbReference>
<evidence type="ECO:0000256" key="1">
    <source>
        <dbReference type="ARBA" id="ARBA00001933"/>
    </source>
</evidence>
<dbReference type="RefSeq" id="WP_272736151.1">
    <property type="nucleotide sequence ID" value="NZ_CP116942.1"/>
</dbReference>
<keyword evidence="9" id="KW-1185">Reference proteome</keyword>
<dbReference type="HAMAP" id="MF_01201">
    <property type="entry name" value="Ala_racemase"/>
    <property type="match status" value="1"/>
</dbReference>
<keyword evidence="3 4" id="KW-0413">Isomerase</keyword>
<evidence type="ECO:0000256" key="4">
    <source>
        <dbReference type="HAMAP-Rule" id="MF_01201"/>
    </source>
</evidence>
<evidence type="ECO:0000313" key="8">
    <source>
        <dbReference type="EMBL" id="WCO66628.1"/>
    </source>
</evidence>
<dbReference type="SUPFAM" id="SSF51419">
    <property type="entry name" value="PLP-binding barrel"/>
    <property type="match status" value="1"/>
</dbReference>
<sequence length="385" mass="39511">MTGTGAPPARPTWIEVDPAAVAHNVSVLRAHVAPAPLWAVVKADGYGHGAATVARAALDAGAEGLAVALVEEAEELRAAGIDAPVMLLSEPPPGGADRLVAAAVEPTAYSIEVVDAVADAVTAAGRGPWPVHLKVDTGMHRVGATPEVAVRVGRAVADHPDLRLASVWTHLAVADEPASDFTAEQLRRFDAACAELAAAGVEVPLRHAANSAGAIAHPAARLDRVRAGIAVYGIAPSPELAGLVDLRPALRLVSRVSHVKTVAAGGAISYGQRYQVTRDTTVATVPVGYADGVRRSLAAAGAEVLIGGRRLPIAGTVTMDQITVDCGPDAPVARGDEVVLLGRQGDEEVTAEEWAGLLGTIGYEVTCGLGRRVPRVVVADRPGWP</sequence>
<feature type="active site" description="Proton acceptor; specific for D-alanine" evidence="4">
    <location>
        <position position="42"/>
    </location>
</feature>